<dbReference type="PANTHER" id="PTHR36091:SF1">
    <property type="entry name" value="ALTERED INHERITANCE OF MITOCHONDRIA PROTEIN 9, MITOCHONDRIAL"/>
    <property type="match status" value="1"/>
</dbReference>
<accession>A0A9P5YV56</accession>
<dbReference type="AlphaFoldDB" id="A0A9P5YV56"/>
<reference evidence="8" key="1">
    <citation type="submission" date="2020-11" db="EMBL/GenBank/DDBJ databases">
        <authorList>
            <consortium name="DOE Joint Genome Institute"/>
            <person name="Ahrendt S."/>
            <person name="Riley R."/>
            <person name="Andreopoulos W."/>
            <person name="Labutti K."/>
            <person name="Pangilinan J."/>
            <person name="Ruiz-Duenas F.J."/>
            <person name="Barrasa J.M."/>
            <person name="Sanchez-Garcia M."/>
            <person name="Camarero S."/>
            <person name="Miyauchi S."/>
            <person name="Serrano A."/>
            <person name="Linde D."/>
            <person name="Babiker R."/>
            <person name="Drula E."/>
            <person name="Ayuso-Fernandez I."/>
            <person name="Pacheco R."/>
            <person name="Padilla G."/>
            <person name="Ferreira P."/>
            <person name="Barriuso J."/>
            <person name="Kellner H."/>
            <person name="Castanera R."/>
            <person name="Alfaro M."/>
            <person name="Ramirez L."/>
            <person name="Pisabarro A.G."/>
            <person name="Kuo A."/>
            <person name="Tritt A."/>
            <person name="Lipzen A."/>
            <person name="He G."/>
            <person name="Yan M."/>
            <person name="Ng V."/>
            <person name="Cullen D."/>
            <person name="Martin F."/>
            <person name="Rosso M.-N."/>
            <person name="Henrissat B."/>
            <person name="Hibbett D."/>
            <person name="Martinez A.T."/>
            <person name="Grigoriev I.V."/>
        </authorList>
    </citation>
    <scope>NUCLEOTIDE SEQUENCE</scope>
    <source>
        <strain evidence="8">CIRM-BRFM 674</strain>
    </source>
</reference>
<protein>
    <recommendedName>
        <fullName evidence="3">Altered inheritance of mitochondria protein 9, mitochondrial</fullName>
    </recommendedName>
    <alternativeName>
        <fullName evidence="6">Found in mitochondrial proteome protein 29</fullName>
    </alternativeName>
</protein>
<comment type="caution">
    <text evidence="8">The sequence shown here is derived from an EMBL/GenBank/DDBJ whole genome shotgun (WGS) entry which is preliminary data.</text>
</comment>
<evidence type="ECO:0000256" key="5">
    <source>
        <dbReference type="ARBA" id="ARBA00023128"/>
    </source>
</evidence>
<evidence type="ECO:0000256" key="2">
    <source>
        <dbReference type="ARBA" id="ARBA00005543"/>
    </source>
</evidence>
<keyword evidence="9" id="KW-1185">Reference proteome</keyword>
<evidence type="ECO:0000313" key="8">
    <source>
        <dbReference type="EMBL" id="KAF9476327.1"/>
    </source>
</evidence>
<sequence length="559" mass="63681">MLGIVSKVAQFLRPPKPSVVSFTLAQRTSFYKHTTDRWLYNEDAQNSCRYVEFNVEELQRVACNAVGAKRCIGFVKLDEGSYNKIFALNFDNGSEALVRIPSKLVRPPFFSTASEVATLEFAREVLDIPTPRVFAWNGHADRNSVGVEYIIMERMQGVGLLERWLDVSGKEAVPIFDDAIKLETAFEAAPFASIGSLYFKEDVSSELQSMPLFTENDPSQRDSPISQKLSWASKKYRIGPITDRQWWRGERLGMNTYRGPWPDFSSFLLGAIDLEHSWISQYAGQNNSPSHRKAPYYDPSVHLHTLDMYSQVIPHIVPPPQLCTPMLWHPDLSLSNLLVAPSGPSNIIGVIDWQDAVIAPYIILAQFPTMFAYEGERIYIPPGSAIPELPKEFPSFLPEEQEAYRLDLKLAMRQKFYEIYISRNKCRLEACRYPLGSQIAMLPYYLLRSWTDSPAALRQLLLDIRDEWDNIATPGAACPISFKDQEIKEHKVAYHRHNLYNRAVQKLNVELGCIGDGAVPPEKYADSMKKLNTLRDSWDEKENGGPFPYCDGMFSFFLN</sequence>
<dbReference type="OrthoDB" id="2831558at2759"/>
<evidence type="ECO:0000259" key="7">
    <source>
        <dbReference type="Pfam" id="PF01636"/>
    </source>
</evidence>
<name>A0A9P5YV56_9AGAR</name>
<gene>
    <name evidence="8" type="ORF">BDN70DRAFT_882575</name>
</gene>
<feature type="domain" description="Aminoglycoside phosphotransferase" evidence="7">
    <location>
        <begin position="322"/>
        <end position="361"/>
    </location>
</feature>
<evidence type="ECO:0000256" key="6">
    <source>
        <dbReference type="ARBA" id="ARBA00031849"/>
    </source>
</evidence>
<organism evidence="8 9">
    <name type="scientific">Pholiota conissans</name>
    <dbReference type="NCBI Taxonomy" id="109636"/>
    <lineage>
        <taxon>Eukaryota</taxon>
        <taxon>Fungi</taxon>
        <taxon>Dikarya</taxon>
        <taxon>Basidiomycota</taxon>
        <taxon>Agaricomycotina</taxon>
        <taxon>Agaricomycetes</taxon>
        <taxon>Agaricomycetidae</taxon>
        <taxon>Agaricales</taxon>
        <taxon>Agaricineae</taxon>
        <taxon>Strophariaceae</taxon>
        <taxon>Pholiota</taxon>
    </lineage>
</organism>
<dbReference type="Pfam" id="PF01636">
    <property type="entry name" value="APH"/>
    <property type="match status" value="1"/>
</dbReference>
<keyword evidence="4" id="KW-0809">Transit peptide</keyword>
<dbReference type="InterPro" id="IPR011009">
    <property type="entry name" value="Kinase-like_dom_sf"/>
</dbReference>
<proteinExistence type="inferred from homology"/>
<dbReference type="Proteomes" id="UP000807469">
    <property type="component" value="Unassembled WGS sequence"/>
</dbReference>
<comment type="similarity">
    <text evidence="2">Belongs to the AIM9 family.</text>
</comment>
<comment type="subcellular location">
    <subcellularLocation>
        <location evidence="1">Mitochondrion</location>
    </subcellularLocation>
</comment>
<evidence type="ECO:0000256" key="1">
    <source>
        <dbReference type="ARBA" id="ARBA00004173"/>
    </source>
</evidence>
<dbReference type="GO" id="GO:0005739">
    <property type="term" value="C:mitochondrion"/>
    <property type="evidence" value="ECO:0007669"/>
    <property type="project" value="UniProtKB-SubCell"/>
</dbReference>
<keyword evidence="5" id="KW-0496">Mitochondrion</keyword>
<dbReference type="InterPro" id="IPR051035">
    <property type="entry name" value="Mito_inheritance_9"/>
</dbReference>
<evidence type="ECO:0000256" key="4">
    <source>
        <dbReference type="ARBA" id="ARBA00022946"/>
    </source>
</evidence>
<dbReference type="SUPFAM" id="SSF56112">
    <property type="entry name" value="Protein kinase-like (PK-like)"/>
    <property type="match status" value="1"/>
</dbReference>
<dbReference type="Gene3D" id="3.90.1200.10">
    <property type="match status" value="1"/>
</dbReference>
<evidence type="ECO:0000313" key="9">
    <source>
        <dbReference type="Proteomes" id="UP000807469"/>
    </source>
</evidence>
<dbReference type="InterPro" id="IPR002575">
    <property type="entry name" value="Aminoglycoside_PTrfase"/>
</dbReference>
<dbReference type="PANTHER" id="PTHR36091">
    <property type="entry name" value="ALTERED INHERITANCE OF MITOCHONDRIA PROTEIN 9, MITOCHONDRIAL"/>
    <property type="match status" value="1"/>
</dbReference>
<dbReference type="EMBL" id="MU155298">
    <property type="protein sequence ID" value="KAF9476327.1"/>
    <property type="molecule type" value="Genomic_DNA"/>
</dbReference>
<evidence type="ECO:0000256" key="3">
    <source>
        <dbReference type="ARBA" id="ARBA00016197"/>
    </source>
</evidence>